<dbReference type="InterPro" id="IPR034365">
    <property type="entry name" value="AtC3H46-like_RRM"/>
</dbReference>
<dbReference type="PROSITE" id="PS50103">
    <property type="entry name" value="ZF_C3H1"/>
    <property type="match status" value="1"/>
</dbReference>
<dbReference type="InterPro" id="IPR000504">
    <property type="entry name" value="RRM_dom"/>
</dbReference>
<dbReference type="GO" id="GO:0008270">
    <property type="term" value="F:zinc ion binding"/>
    <property type="evidence" value="ECO:0007669"/>
    <property type="project" value="UniProtKB-KW"/>
</dbReference>
<dbReference type="GO" id="GO:0003677">
    <property type="term" value="F:DNA binding"/>
    <property type="evidence" value="ECO:0007669"/>
    <property type="project" value="UniProtKB-KW"/>
</dbReference>
<feature type="domain" description="C3H1-type" evidence="9">
    <location>
        <begin position="223"/>
        <end position="245"/>
    </location>
</feature>
<dbReference type="InterPro" id="IPR036855">
    <property type="entry name" value="Znf_CCCH_sf"/>
</dbReference>
<evidence type="ECO:0000313" key="10">
    <source>
        <dbReference type="EMBL" id="GAA0141300.1"/>
    </source>
</evidence>
<sequence>MDAYDASKMILTRIQSLDPENASKIMGYILIQDVGDKELIRLAHGPETHLVSLINKAKIFLGFSPNCGTFVQLSSPRIVVPNGESNGFSSYNHGQLKSPNLSCSPSSPWSNGSNGFGVFSRKSSVSASYASVVNCGVSTQSLNLSLDMNNNSSTDLVSDESLPHPVIMSPSGRSECTLWNHDDHFAPHASQFHRRSCSVNDAYLFEDRDSGGQNGNLLGGWRPCMYFARGFCKNGSSCKFSHTFDASNGDLALVGSPNNMDGFDRLRMKAIQQQRFAAASELMASSPRHSFAYRRSSAAALMGEEFKKFGPCGPDINNFPSLELDCNSSSRQIYLTFPADSAFSEEDVSNYFSMYGPVQDVRIPYQQKRMFGFVTFVYAETVNLILAKGNPHFVCDYRVLVKPYKEKGKVAEKKRQQQLFDTGESPACLSPTGFDVRESNDLPFGGRTLYNAKEMILKKQLDEQADLQQAIELQGRRLMNMHLMELKYNSNNHQCRPSFPLPFPLTSRLQTHPQLFQNIGQPYDGVEVQVNPTSVQVGDNPTNVANETDTKEIFDTSDDNNGCEGDSSKDAKVMLEVADLRESLEHIFPDNLFASTKLDTEADANSPLITSSNYKAVLSSTSLAIGAAESAKSCHFQMPRFPSGQGVVEM</sequence>
<keyword evidence="11" id="KW-1185">Reference proteome</keyword>
<evidence type="ECO:0000259" key="9">
    <source>
        <dbReference type="PROSITE" id="PS50103"/>
    </source>
</evidence>
<keyword evidence="1 7" id="KW-0479">Metal-binding</keyword>
<dbReference type="FunFam" id="3.30.70.330:FF:000678">
    <property type="entry name" value="zinc finger CCCH domain-containing protein 53-like isoform X2"/>
    <property type="match status" value="1"/>
</dbReference>
<proteinExistence type="predicted"/>
<dbReference type="GO" id="GO:0003723">
    <property type="term" value="F:RNA binding"/>
    <property type="evidence" value="ECO:0007669"/>
    <property type="project" value="UniProtKB-UniRule"/>
</dbReference>
<reference evidence="10 11" key="1">
    <citation type="submission" date="2024-01" db="EMBL/GenBank/DDBJ databases">
        <title>The complete chloroplast genome sequence of Lithospermum erythrorhizon: insights into the phylogenetic relationship among Boraginaceae species and the maternal lineages of purple gromwells.</title>
        <authorList>
            <person name="Okada T."/>
            <person name="Watanabe K."/>
        </authorList>
    </citation>
    <scope>NUCLEOTIDE SEQUENCE [LARGE SCALE GENOMIC DNA]</scope>
</reference>
<dbReference type="PANTHER" id="PTHR24009:SF11">
    <property type="entry name" value="ZINC FINGER CCCH DOMAIN-CONTAINING PROTEIN 53-LIKE"/>
    <property type="match status" value="1"/>
</dbReference>
<dbReference type="Pfam" id="PF23182">
    <property type="entry name" value="PABC_AtC3H46"/>
    <property type="match status" value="1"/>
</dbReference>
<organism evidence="10 11">
    <name type="scientific">Lithospermum erythrorhizon</name>
    <name type="common">Purple gromwell</name>
    <name type="synonym">Lithospermum officinale var. erythrorhizon</name>
    <dbReference type="NCBI Taxonomy" id="34254"/>
    <lineage>
        <taxon>Eukaryota</taxon>
        <taxon>Viridiplantae</taxon>
        <taxon>Streptophyta</taxon>
        <taxon>Embryophyta</taxon>
        <taxon>Tracheophyta</taxon>
        <taxon>Spermatophyta</taxon>
        <taxon>Magnoliopsida</taxon>
        <taxon>eudicotyledons</taxon>
        <taxon>Gunneridae</taxon>
        <taxon>Pentapetalae</taxon>
        <taxon>asterids</taxon>
        <taxon>lamiids</taxon>
        <taxon>Boraginales</taxon>
        <taxon>Boraginaceae</taxon>
        <taxon>Boraginoideae</taxon>
        <taxon>Lithospermeae</taxon>
        <taxon>Lithospermum</taxon>
    </lineage>
</organism>
<dbReference type="SUPFAM" id="SSF54928">
    <property type="entry name" value="RNA-binding domain, RBD"/>
    <property type="match status" value="1"/>
</dbReference>
<keyword evidence="5" id="KW-0238">DNA-binding</keyword>
<protein>
    <submittedName>
        <fullName evidence="10">RNA metabolism protein</fullName>
    </submittedName>
</protein>
<dbReference type="PROSITE" id="PS50102">
    <property type="entry name" value="RRM"/>
    <property type="match status" value="1"/>
</dbReference>
<evidence type="ECO:0000313" key="11">
    <source>
        <dbReference type="Proteomes" id="UP001454036"/>
    </source>
</evidence>
<name>A0AAV3NPM5_LITER</name>
<dbReference type="Gene3D" id="1.20.120.1350">
    <property type="entry name" value="Pneumovirus matrix protein 2 (M2), zinc-binding domain"/>
    <property type="match status" value="1"/>
</dbReference>
<accession>A0AAV3NPM5</accession>
<dbReference type="InterPro" id="IPR056276">
    <property type="entry name" value="AtC3H46-like_PABC-like"/>
</dbReference>
<dbReference type="InterPro" id="IPR012677">
    <property type="entry name" value="Nucleotide-bd_a/b_plait_sf"/>
</dbReference>
<evidence type="ECO:0000256" key="5">
    <source>
        <dbReference type="ARBA" id="ARBA00023125"/>
    </source>
</evidence>
<feature type="zinc finger region" description="C3H1-type" evidence="7">
    <location>
        <begin position="223"/>
        <end position="245"/>
    </location>
</feature>
<evidence type="ECO:0000259" key="8">
    <source>
        <dbReference type="PROSITE" id="PS50102"/>
    </source>
</evidence>
<dbReference type="SUPFAM" id="SSF90229">
    <property type="entry name" value="CCCH zinc finger"/>
    <property type="match status" value="1"/>
</dbReference>
<dbReference type="Gene3D" id="3.30.70.330">
    <property type="match status" value="1"/>
</dbReference>
<dbReference type="Pfam" id="PF00642">
    <property type="entry name" value="zf-CCCH"/>
    <property type="match status" value="1"/>
</dbReference>
<gene>
    <name evidence="10" type="ORF">LIER_02475</name>
</gene>
<dbReference type="InterPro" id="IPR035979">
    <property type="entry name" value="RBD_domain_sf"/>
</dbReference>
<evidence type="ECO:0000256" key="4">
    <source>
        <dbReference type="ARBA" id="ARBA00022884"/>
    </source>
</evidence>
<dbReference type="EMBL" id="BAABME010000268">
    <property type="protein sequence ID" value="GAA0141300.1"/>
    <property type="molecule type" value="Genomic_DNA"/>
</dbReference>
<keyword evidence="4 6" id="KW-0694">RNA-binding</keyword>
<dbReference type="InterPro" id="IPR000571">
    <property type="entry name" value="Znf_CCCH"/>
</dbReference>
<dbReference type="PANTHER" id="PTHR24009">
    <property type="entry name" value="RNA-BINDING (RRM/RBD/RNP MOTIFS)"/>
    <property type="match status" value="1"/>
</dbReference>
<evidence type="ECO:0000256" key="2">
    <source>
        <dbReference type="ARBA" id="ARBA00022771"/>
    </source>
</evidence>
<evidence type="ECO:0000256" key="6">
    <source>
        <dbReference type="PROSITE-ProRule" id="PRU00176"/>
    </source>
</evidence>
<evidence type="ECO:0000256" key="1">
    <source>
        <dbReference type="ARBA" id="ARBA00022723"/>
    </source>
</evidence>
<dbReference type="Proteomes" id="UP001454036">
    <property type="component" value="Unassembled WGS sequence"/>
</dbReference>
<dbReference type="CDD" id="cd12458">
    <property type="entry name" value="RRM_AtC3H46_like"/>
    <property type="match status" value="1"/>
</dbReference>
<comment type="caution">
    <text evidence="10">The sequence shown here is derived from an EMBL/GenBank/DDBJ whole genome shotgun (WGS) entry which is preliminary data.</text>
</comment>
<keyword evidence="2 7" id="KW-0863">Zinc-finger</keyword>
<dbReference type="SMART" id="SM00360">
    <property type="entry name" value="RRM"/>
    <property type="match status" value="1"/>
</dbReference>
<dbReference type="AlphaFoldDB" id="A0AAV3NPM5"/>
<evidence type="ECO:0000256" key="7">
    <source>
        <dbReference type="PROSITE-ProRule" id="PRU00723"/>
    </source>
</evidence>
<dbReference type="Pfam" id="PF00076">
    <property type="entry name" value="RRM_1"/>
    <property type="match status" value="1"/>
</dbReference>
<feature type="domain" description="RRM" evidence="8">
    <location>
        <begin position="331"/>
        <end position="406"/>
    </location>
</feature>
<keyword evidence="3 7" id="KW-0862">Zinc</keyword>
<evidence type="ECO:0000256" key="3">
    <source>
        <dbReference type="ARBA" id="ARBA00022833"/>
    </source>
</evidence>
<dbReference type="SMART" id="SM00356">
    <property type="entry name" value="ZnF_C3H1"/>
    <property type="match status" value="1"/>
</dbReference>